<feature type="binding site" evidence="8">
    <location>
        <begin position="217"/>
        <end position="219"/>
    </location>
    <ligand>
        <name>ATP</name>
        <dbReference type="ChEBI" id="CHEBI:30616"/>
    </ligand>
</feature>
<keyword evidence="4 8" id="KW-0547">Nucleotide-binding</keyword>
<dbReference type="EMBL" id="CP032996">
    <property type="protein sequence ID" value="QCI27215.1"/>
    <property type="molecule type" value="Genomic_DNA"/>
</dbReference>
<evidence type="ECO:0000256" key="3">
    <source>
        <dbReference type="ARBA" id="ARBA00022598"/>
    </source>
</evidence>
<comment type="subcellular location">
    <subcellularLocation>
        <location evidence="8">Cytoplasm</location>
    </subcellularLocation>
</comment>
<keyword evidence="5 8" id="KW-0067">ATP-binding</keyword>
<dbReference type="SUPFAM" id="SSF50249">
    <property type="entry name" value="Nucleic acid-binding proteins"/>
    <property type="match status" value="1"/>
</dbReference>
<dbReference type="Pfam" id="PF00152">
    <property type="entry name" value="tRNA-synt_2"/>
    <property type="match status" value="1"/>
</dbReference>
<dbReference type="Gene3D" id="3.30.930.10">
    <property type="entry name" value="Bira Bifunctional Protein, Domain 2"/>
    <property type="match status" value="1"/>
</dbReference>
<dbReference type="SUPFAM" id="SSF55261">
    <property type="entry name" value="GAD domain-like"/>
    <property type="match status" value="1"/>
</dbReference>
<dbReference type="InterPro" id="IPR012340">
    <property type="entry name" value="NA-bd_OB-fold"/>
</dbReference>
<dbReference type="InterPro" id="IPR047089">
    <property type="entry name" value="Asp-tRNA-ligase_1_N"/>
</dbReference>
<dbReference type="AlphaFoldDB" id="A0A4D6YPK9"/>
<dbReference type="Proteomes" id="UP000298603">
    <property type="component" value="Chromosome"/>
</dbReference>
<evidence type="ECO:0000256" key="7">
    <source>
        <dbReference type="ARBA" id="ARBA00023146"/>
    </source>
</evidence>
<comment type="caution">
    <text evidence="8">Lacks conserved residue(s) required for the propagation of feature annotation.</text>
</comment>
<comment type="catalytic activity">
    <reaction evidence="8">
        <text>tRNA(Asp) + L-aspartate + ATP = L-aspartyl-tRNA(Asp) + AMP + diphosphate</text>
        <dbReference type="Rhea" id="RHEA:19649"/>
        <dbReference type="Rhea" id="RHEA-COMP:9660"/>
        <dbReference type="Rhea" id="RHEA-COMP:9678"/>
        <dbReference type="ChEBI" id="CHEBI:29991"/>
        <dbReference type="ChEBI" id="CHEBI:30616"/>
        <dbReference type="ChEBI" id="CHEBI:33019"/>
        <dbReference type="ChEBI" id="CHEBI:78442"/>
        <dbReference type="ChEBI" id="CHEBI:78516"/>
        <dbReference type="ChEBI" id="CHEBI:456215"/>
        <dbReference type="EC" id="6.1.1.12"/>
    </reaction>
</comment>
<feature type="binding site" evidence="8">
    <location>
        <begin position="526"/>
        <end position="529"/>
    </location>
    <ligand>
        <name>ATP</name>
        <dbReference type="ChEBI" id="CHEBI:30616"/>
    </ligand>
</feature>
<protein>
    <recommendedName>
        <fullName evidence="8">Aspartate--tRNA ligase</fullName>
        <ecNumber evidence="8">6.1.1.12</ecNumber>
    </recommendedName>
    <alternativeName>
        <fullName evidence="8">Aspartyl-tRNA synthetase</fullName>
        <shortName evidence="8">AspRS</shortName>
    </alternativeName>
</protein>
<dbReference type="Pfam" id="PF01336">
    <property type="entry name" value="tRNA_anti-codon"/>
    <property type="match status" value="1"/>
</dbReference>
<dbReference type="EC" id="6.1.1.12" evidence="8"/>
<dbReference type="InterPro" id="IPR045864">
    <property type="entry name" value="aa-tRNA-synth_II/BPL/LPL"/>
</dbReference>
<keyword evidence="2 8" id="KW-0963">Cytoplasm</keyword>
<accession>A0A4D6YPK9</accession>
<evidence type="ECO:0000313" key="11">
    <source>
        <dbReference type="Proteomes" id="UP000298603"/>
    </source>
</evidence>
<organism evidence="10 11">
    <name type="scientific">Buchnera aphidicola</name>
    <name type="common">Therioaphis trifolii</name>
    <dbReference type="NCBI Taxonomy" id="1241884"/>
    <lineage>
        <taxon>Bacteria</taxon>
        <taxon>Pseudomonadati</taxon>
        <taxon>Pseudomonadota</taxon>
        <taxon>Gammaproteobacteria</taxon>
        <taxon>Enterobacterales</taxon>
        <taxon>Erwiniaceae</taxon>
        <taxon>Buchnera</taxon>
    </lineage>
</organism>
<dbReference type="GO" id="GO:0006422">
    <property type="term" value="P:aspartyl-tRNA aminoacylation"/>
    <property type="evidence" value="ECO:0007669"/>
    <property type="project" value="UniProtKB-UniRule"/>
</dbReference>
<evidence type="ECO:0000256" key="2">
    <source>
        <dbReference type="ARBA" id="ARBA00022490"/>
    </source>
</evidence>
<feature type="binding site" evidence="8">
    <location>
        <position position="440"/>
    </location>
    <ligand>
        <name>L-aspartate</name>
        <dbReference type="ChEBI" id="CHEBI:29991"/>
    </ligand>
</feature>
<dbReference type="InterPro" id="IPR004364">
    <property type="entry name" value="Aa-tRNA-synt_II"/>
</dbReference>
<evidence type="ECO:0000256" key="8">
    <source>
        <dbReference type="HAMAP-Rule" id="MF_00044"/>
    </source>
</evidence>
<dbReference type="GO" id="GO:0005737">
    <property type="term" value="C:cytoplasm"/>
    <property type="evidence" value="ECO:0007669"/>
    <property type="project" value="UniProtKB-SubCell"/>
</dbReference>
<comment type="similarity">
    <text evidence="1 8">Belongs to the class-II aminoacyl-tRNA synthetase family. Type 1 subfamily.</text>
</comment>
<keyword evidence="11" id="KW-1185">Reference proteome</keyword>
<dbReference type="HAMAP" id="MF_00044">
    <property type="entry name" value="Asp_tRNA_synth_type1"/>
    <property type="match status" value="1"/>
</dbReference>
<feature type="region of interest" description="Aspartate" evidence="8">
    <location>
        <begin position="195"/>
        <end position="198"/>
    </location>
</feature>
<dbReference type="InterPro" id="IPR006195">
    <property type="entry name" value="aa-tRNA-synth_II"/>
</dbReference>
<feature type="binding site" evidence="8">
    <location>
        <position position="217"/>
    </location>
    <ligand>
        <name>L-aspartate</name>
        <dbReference type="ChEBI" id="CHEBI:29991"/>
    </ligand>
</feature>
<dbReference type="OrthoDB" id="9762036at2"/>
<keyword evidence="6 8" id="KW-0648">Protein biosynthesis</keyword>
<evidence type="ECO:0000256" key="4">
    <source>
        <dbReference type="ARBA" id="ARBA00022741"/>
    </source>
</evidence>
<keyword evidence="7 8" id="KW-0030">Aminoacyl-tRNA synthetase</keyword>
<dbReference type="InterPro" id="IPR004115">
    <property type="entry name" value="GAD-like_sf"/>
</dbReference>
<evidence type="ECO:0000313" key="10">
    <source>
        <dbReference type="EMBL" id="QCI27215.1"/>
    </source>
</evidence>
<dbReference type="InterPro" id="IPR004524">
    <property type="entry name" value="Asp-tRNA-ligase_1"/>
</dbReference>
<evidence type="ECO:0000256" key="6">
    <source>
        <dbReference type="ARBA" id="ARBA00022917"/>
    </source>
</evidence>
<feature type="binding site" evidence="8">
    <location>
        <position position="481"/>
    </location>
    <ligand>
        <name>L-aspartate</name>
        <dbReference type="ChEBI" id="CHEBI:29991"/>
    </ligand>
</feature>
<dbReference type="PANTHER" id="PTHR22594:SF5">
    <property type="entry name" value="ASPARTATE--TRNA LIGASE, MITOCHONDRIAL"/>
    <property type="match status" value="1"/>
</dbReference>
<dbReference type="CDD" id="cd00777">
    <property type="entry name" value="AspRS_core"/>
    <property type="match status" value="1"/>
</dbReference>
<dbReference type="CDD" id="cd04317">
    <property type="entry name" value="EcAspRS_like_N"/>
    <property type="match status" value="1"/>
</dbReference>
<comment type="function">
    <text evidence="8">Catalyzes the attachment of L-aspartate to tRNA(Asp) in a two-step reaction: L-aspartate is first activated by ATP to form Asp-AMP and then transferred to the acceptor end of tRNA(Asp).</text>
</comment>
<feature type="domain" description="Aminoacyl-transfer RNA synthetases class-II family profile" evidence="9">
    <location>
        <begin position="138"/>
        <end position="547"/>
    </location>
</feature>
<dbReference type="PRINTS" id="PR01042">
    <property type="entry name" value="TRNASYNTHASP"/>
</dbReference>
<dbReference type="Pfam" id="PF02938">
    <property type="entry name" value="GAD"/>
    <property type="match status" value="1"/>
</dbReference>
<dbReference type="InterPro" id="IPR004365">
    <property type="entry name" value="NA-bd_OB_tRNA"/>
</dbReference>
<proteinExistence type="inferred from homology"/>
<name>A0A4D6YPK9_9GAMM</name>
<dbReference type="GO" id="GO:0003676">
    <property type="term" value="F:nucleic acid binding"/>
    <property type="evidence" value="ECO:0007669"/>
    <property type="project" value="InterPro"/>
</dbReference>
<dbReference type="SUPFAM" id="SSF55681">
    <property type="entry name" value="Class II aaRS and biotin synthetases"/>
    <property type="match status" value="1"/>
</dbReference>
<dbReference type="InterPro" id="IPR029351">
    <property type="entry name" value="GAD_dom"/>
</dbReference>
<keyword evidence="3 8" id="KW-0436">Ligase</keyword>
<dbReference type="GO" id="GO:0004815">
    <property type="term" value="F:aspartate-tRNA ligase activity"/>
    <property type="evidence" value="ECO:0007669"/>
    <property type="project" value="UniProtKB-UniRule"/>
</dbReference>
<dbReference type="RefSeq" id="WP_158349479.1">
    <property type="nucleotide sequence ID" value="NZ_CP032996.1"/>
</dbReference>
<evidence type="ECO:0000259" key="9">
    <source>
        <dbReference type="PROSITE" id="PS50862"/>
    </source>
</evidence>
<dbReference type="InterPro" id="IPR002312">
    <property type="entry name" value="Asp/Asn-tRNA-synth_IIb"/>
</dbReference>
<dbReference type="Gene3D" id="2.40.50.140">
    <property type="entry name" value="Nucleic acid-binding proteins"/>
    <property type="match status" value="1"/>
</dbReference>
<comment type="subunit">
    <text evidence="8">Homodimer.</text>
</comment>
<reference evidence="10 11" key="1">
    <citation type="submission" date="2018-10" db="EMBL/GenBank/DDBJ databases">
        <title>Comparative functional genomics of the obligate endosymbiont Buchnera aphidicola.</title>
        <authorList>
            <person name="Chong R.A."/>
        </authorList>
    </citation>
    <scope>NUCLEOTIDE SEQUENCE [LARGE SCALE GENOMIC DNA]</scope>
    <source>
        <strain evidence="10 11">Tma</strain>
    </source>
</reference>
<dbReference type="NCBIfam" id="TIGR00459">
    <property type="entry name" value="aspS_bact"/>
    <property type="match status" value="1"/>
</dbReference>
<dbReference type="InterPro" id="IPR047090">
    <property type="entry name" value="AspRS_core"/>
</dbReference>
<dbReference type="Gene3D" id="3.30.1360.30">
    <property type="entry name" value="GAD-like domain"/>
    <property type="match status" value="1"/>
</dbReference>
<dbReference type="GO" id="GO:0005524">
    <property type="term" value="F:ATP binding"/>
    <property type="evidence" value="ECO:0007669"/>
    <property type="project" value="UniProtKB-UniRule"/>
</dbReference>
<feature type="binding site" evidence="8">
    <location>
        <position position="171"/>
    </location>
    <ligand>
        <name>L-aspartate</name>
        <dbReference type="ChEBI" id="CHEBI:29991"/>
    </ligand>
</feature>
<evidence type="ECO:0000256" key="5">
    <source>
        <dbReference type="ARBA" id="ARBA00022840"/>
    </source>
</evidence>
<dbReference type="PANTHER" id="PTHR22594">
    <property type="entry name" value="ASPARTYL/LYSYL-TRNA SYNTHETASE"/>
    <property type="match status" value="1"/>
</dbReference>
<feature type="binding site" evidence="8">
    <location>
        <position position="226"/>
    </location>
    <ligand>
        <name>ATP</name>
        <dbReference type="ChEBI" id="CHEBI:30616"/>
    </ligand>
</feature>
<evidence type="ECO:0000256" key="1">
    <source>
        <dbReference type="ARBA" id="ARBA00006303"/>
    </source>
</evidence>
<feature type="binding site" evidence="8">
    <location>
        <position position="474"/>
    </location>
    <ligand>
        <name>ATP</name>
        <dbReference type="ChEBI" id="CHEBI:30616"/>
    </ligand>
</feature>
<gene>
    <name evidence="8 10" type="primary">aspS</name>
    <name evidence="10" type="ORF">D9V81_01110</name>
</gene>
<dbReference type="PROSITE" id="PS50862">
    <property type="entry name" value="AA_TRNA_LIGASE_II"/>
    <property type="match status" value="1"/>
</dbReference>
<dbReference type="NCBIfam" id="NF001750">
    <property type="entry name" value="PRK00476.1"/>
    <property type="match status" value="1"/>
</dbReference>
<sequence length="565" mass="66115">MRTKYCGKIKISDINTIVTLCGWVHRKRNFGNFIFIDMRDCKGIIQIFFNSNNHILFKNALKLKQEFCIQVTGIVKKRKFKNINKKINTGEIEVIANNLKIFNASESLPIDIHNINEEKIRFKYRYLDLRNLNMLKNLKIRHKITENIRNFMNKNNFLNIETPILSKSTPEGAQEYLVSSRMHKKKYYALPQSPQIFKQLLMISGIDRYYQIAKCFRDEDLRSDRQPEFTQIDIEASFINDIQIREITELMIQSLWKKIINYNLKKFPIISFQESIEKYGSDKPDLRNPIILHNINNIIQKSDNKFNKLHSIVVAIIIPKGILKLKQKQIDKFNKLINLEKNIEYSYIYINNTKIKYNIITFSKIFQKHIIEIINFIKAKNNDIILIMSGKSNVIYNLFHKLRKIIAQEINIIKKNTWKPVWIIDFPMFKKNKNKISAVHHLFTAPKNIDINILKKNPESVISNSYDLVINGYEIGGGSVRINNFKIQKIIFEILGISIINKNNPFHFFLNALKYGTPPHAGIALGLDRIVMLLTKNKSIKDVIAFPKTNTATCLMTKSPSKLIY</sequence>